<protein>
    <recommendedName>
        <fullName evidence="4">PITH domain-containing protein</fullName>
    </recommendedName>
</protein>
<dbReference type="InterPro" id="IPR008979">
    <property type="entry name" value="Galactose-bd-like_sf"/>
</dbReference>
<evidence type="ECO:0000313" key="5">
    <source>
        <dbReference type="EMBL" id="PAA84282.1"/>
    </source>
</evidence>
<gene>
    <name evidence="5" type="ORF">BOX15_Mlig001873g5</name>
</gene>
<dbReference type="InterPro" id="IPR037047">
    <property type="entry name" value="PITH_dom_sf"/>
</dbReference>
<dbReference type="GO" id="GO:0000387">
    <property type="term" value="P:spliceosomal snRNP assembly"/>
    <property type="evidence" value="ECO:0007669"/>
    <property type="project" value="InterPro"/>
</dbReference>
<dbReference type="PANTHER" id="PTHR12175">
    <property type="entry name" value="AD039 HT014 THIOREDOXIN FAMILY TRP26"/>
    <property type="match status" value="1"/>
</dbReference>
<evidence type="ECO:0000256" key="1">
    <source>
        <dbReference type="ARBA" id="ARBA00025788"/>
    </source>
</evidence>
<dbReference type="PROSITE" id="PS51532">
    <property type="entry name" value="PITH"/>
    <property type="match status" value="1"/>
</dbReference>
<keyword evidence="6" id="KW-1185">Reference proteome</keyword>
<reference evidence="5 6" key="1">
    <citation type="submission" date="2017-06" db="EMBL/GenBank/DDBJ databases">
        <title>A platform for efficient transgenesis in Macrostomum lignano, a flatworm model organism for stem cell research.</title>
        <authorList>
            <person name="Berezikov E."/>
        </authorList>
    </citation>
    <scope>NUCLEOTIDE SEQUENCE [LARGE SCALE GENOMIC DNA]</scope>
    <source>
        <strain evidence="5">DV1</strain>
        <tissue evidence="5">Whole organism</tissue>
    </source>
</reference>
<dbReference type="Pfam" id="PF15348">
    <property type="entry name" value="GEMIN8"/>
    <property type="match status" value="1"/>
</dbReference>
<evidence type="ECO:0000313" key="6">
    <source>
        <dbReference type="Proteomes" id="UP000215902"/>
    </source>
</evidence>
<dbReference type="Proteomes" id="UP000215902">
    <property type="component" value="Unassembled WGS sequence"/>
</dbReference>
<dbReference type="Pfam" id="PF06201">
    <property type="entry name" value="PITH"/>
    <property type="match status" value="1"/>
</dbReference>
<feature type="coiled-coil region" evidence="2">
    <location>
        <begin position="298"/>
        <end position="325"/>
    </location>
</feature>
<dbReference type="AlphaFoldDB" id="A0A267GGE4"/>
<dbReference type="Gene3D" id="2.60.120.470">
    <property type="entry name" value="PITH domain"/>
    <property type="match status" value="1"/>
</dbReference>
<dbReference type="GO" id="GO:0005634">
    <property type="term" value="C:nucleus"/>
    <property type="evidence" value="ECO:0007669"/>
    <property type="project" value="TreeGrafter"/>
</dbReference>
<evidence type="ECO:0000256" key="3">
    <source>
        <dbReference type="SAM" id="MobiDB-lite"/>
    </source>
</evidence>
<name>A0A267GGE4_9PLAT</name>
<dbReference type="InterPro" id="IPR045099">
    <property type="entry name" value="PITH1-like"/>
</dbReference>
<feature type="non-terminal residue" evidence="5">
    <location>
        <position position="1"/>
    </location>
</feature>
<dbReference type="EMBL" id="NIVC01000382">
    <property type="protein sequence ID" value="PAA84282.1"/>
    <property type="molecule type" value="Genomic_DNA"/>
</dbReference>
<dbReference type="PANTHER" id="PTHR12175:SF1">
    <property type="entry name" value="PITH DOMAIN-CONTAINING PROTEIN 1"/>
    <property type="match status" value="1"/>
</dbReference>
<feature type="compositionally biased region" description="Polar residues" evidence="3">
    <location>
        <begin position="432"/>
        <end position="446"/>
    </location>
</feature>
<evidence type="ECO:0000259" key="4">
    <source>
        <dbReference type="PROSITE" id="PS51532"/>
    </source>
</evidence>
<dbReference type="OrthoDB" id="2635at2759"/>
<dbReference type="InterPro" id="IPR010400">
    <property type="entry name" value="PITH_dom"/>
</dbReference>
<dbReference type="SUPFAM" id="SSF49785">
    <property type="entry name" value="Galactose-binding domain-like"/>
    <property type="match status" value="1"/>
</dbReference>
<sequence>KAEGNYCFLNGELQESIMSCGGDGGGGCCDGHSHVDASTDQSSRYCLHQMIDTENLQCLNESTPGSCKLVFRPWSERLSSDSFVESDCDEELLFNVPFTGVVRVKGIVLIGGEAESRPTKIRLFRNREFMTFDQAGAEADQEIELCPDPNGLIEYSLKPTKFGSVSHLSIHISSNAGGETSRVHYIGLRGDFIEPFRSKVVLANYEIRPQASDHQAGSDSIESGFNQTAASKTTMATSWHPQSCTRFNNFWSNYCTVWRNSRPATLLRDASNASATNSRLNATYSHISQQQADLRRSLIDAENRYNEHQISINRLTERIAALYEARLRLLTVCSERKAGLDSPVLVEYARLLAERRSADQIGSGNVDGLDVYDQIDVEEKEEPAVEEEEDLLHLDEGYAEFLRQSEAHRHRRDAASGGARQPNGNDDGPTETVESNSGLLANSLPPTVQPGLERTIDMRRLYGRHAAIIQGMETAMQMRFDQACDSGANRPVYWPSMPLRPQF</sequence>
<comment type="caution">
    <text evidence="5">The sequence shown here is derived from an EMBL/GenBank/DDBJ whole genome shotgun (WGS) entry which is preliminary data.</text>
</comment>
<feature type="region of interest" description="Disordered" evidence="3">
    <location>
        <begin position="406"/>
        <end position="450"/>
    </location>
</feature>
<dbReference type="GO" id="GO:0032797">
    <property type="term" value="C:SMN complex"/>
    <property type="evidence" value="ECO:0007669"/>
    <property type="project" value="InterPro"/>
</dbReference>
<keyword evidence="2" id="KW-0175">Coiled coil</keyword>
<dbReference type="InterPro" id="IPR034754">
    <property type="entry name" value="GEMIN8"/>
</dbReference>
<evidence type="ECO:0000256" key="2">
    <source>
        <dbReference type="SAM" id="Coils"/>
    </source>
</evidence>
<comment type="similarity">
    <text evidence="1">Belongs to the PITHD1 family.</text>
</comment>
<organism evidence="5 6">
    <name type="scientific">Macrostomum lignano</name>
    <dbReference type="NCBI Taxonomy" id="282301"/>
    <lineage>
        <taxon>Eukaryota</taxon>
        <taxon>Metazoa</taxon>
        <taxon>Spiralia</taxon>
        <taxon>Lophotrochozoa</taxon>
        <taxon>Platyhelminthes</taxon>
        <taxon>Rhabditophora</taxon>
        <taxon>Macrostomorpha</taxon>
        <taxon>Macrostomida</taxon>
        <taxon>Macrostomidae</taxon>
        <taxon>Macrostomum</taxon>
    </lineage>
</organism>
<accession>A0A267GGE4</accession>
<proteinExistence type="inferred from homology"/>
<feature type="domain" description="PITH" evidence="4">
    <location>
        <begin position="36"/>
        <end position="208"/>
    </location>
</feature>